<dbReference type="Gramene" id="HORVU.MOREX.r2.6HG0469160.1">
    <property type="protein sequence ID" value="HORVU.MOREX.r2.6HG0469160.1.CDS.1"/>
    <property type="gene ID" value="HORVU.MOREX.r2.6HG0469160"/>
</dbReference>
<dbReference type="PANTHER" id="PTHR35101:SF12">
    <property type="entry name" value="OS02G0162600 PROTEIN"/>
    <property type="match status" value="1"/>
</dbReference>
<organism evidence="1 2">
    <name type="scientific">Hordeum vulgare subsp. vulgare</name>
    <name type="common">Domesticated barley</name>
    <dbReference type="NCBI Taxonomy" id="112509"/>
    <lineage>
        <taxon>Eukaryota</taxon>
        <taxon>Viridiplantae</taxon>
        <taxon>Streptophyta</taxon>
        <taxon>Embryophyta</taxon>
        <taxon>Tracheophyta</taxon>
        <taxon>Spermatophyta</taxon>
        <taxon>Magnoliopsida</taxon>
        <taxon>Liliopsida</taxon>
        <taxon>Poales</taxon>
        <taxon>Poaceae</taxon>
        <taxon>BOP clade</taxon>
        <taxon>Pooideae</taxon>
        <taxon>Triticodae</taxon>
        <taxon>Triticeae</taxon>
        <taxon>Hordeinae</taxon>
        <taxon>Hordeum</taxon>
    </lineage>
</organism>
<reference evidence="1" key="2">
    <citation type="submission" date="2020-10" db="EMBL/GenBank/DDBJ databases">
        <authorList>
            <person name="Scholz U."/>
            <person name="Mascher M."/>
            <person name="Fiebig A."/>
        </authorList>
    </citation>
    <scope>NUCLEOTIDE SEQUENCE [LARGE SCALE GENOMIC DNA]</scope>
    <source>
        <strain evidence="1">cv. Morex</strain>
    </source>
</reference>
<keyword evidence="2" id="KW-1185">Reference proteome</keyword>
<dbReference type="PANTHER" id="PTHR35101">
    <property type="entry name" value="OS02G0162600 PROTEIN"/>
    <property type="match status" value="1"/>
</dbReference>
<reference evidence="2" key="1">
    <citation type="journal article" date="2012" name="Nature">
        <title>A physical, genetic and functional sequence assembly of the barley genome.</title>
        <authorList>
            <consortium name="The International Barley Genome Sequencing Consortium"/>
            <person name="Mayer K.F."/>
            <person name="Waugh R."/>
            <person name="Brown J.W."/>
            <person name="Schulman A."/>
            <person name="Langridge P."/>
            <person name="Platzer M."/>
            <person name="Fincher G.B."/>
            <person name="Muehlbauer G.J."/>
            <person name="Sato K."/>
            <person name="Close T.J."/>
            <person name="Wise R.P."/>
            <person name="Stein N."/>
        </authorList>
    </citation>
    <scope>NUCLEOTIDE SEQUENCE [LARGE SCALE GENOMIC DNA]</scope>
    <source>
        <strain evidence="2">cv. Morex</strain>
    </source>
</reference>
<accession>A0A8I6Y9H1</accession>
<evidence type="ECO:0000313" key="1">
    <source>
        <dbReference type="EnsemblPlants" id="HORVU.MOREX.r3.6HG0565990.1.CDS1"/>
    </source>
</evidence>
<dbReference type="OrthoDB" id="658897at2759"/>
<dbReference type="RefSeq" id="XP_044953626.1">
    <property type="nucleotide sequence ID" value="XM_045097691.1"/>
</dbReference>
<dbReference type="KEGG" id="hvg:123403780"/>
<sequence>MAKVQVAARFVTEVAPPQLVSVVRRTKVPRSLDTIVEDDREQPQLAYGDHHRQATASAASAKRALLAVARTGGAGFMRELSSCFSGNGVHGQAVGGGWESTRSKGHGRRAVLAHRMHGN</sequence>
<dbReference type="EnsemblPlants" id="HORVU.MOREX.r3.6HG0565990.1">
    <property type="protein sequence ID" value="HORVU.MOREX.r3.6HG0565990.1.CDS1"/>
    <property type="gene ID" value="HORVU.MOREX.r3.6HG0565990"/>
</dbReference>
<dbReference type="Proteomes" id="UP000011116">
    <property type="component" value="Chromosome 6H"/>
</dbReference>
<proteinExistence type="predicted"/>
<evidence type="ECO:0000313" key="2">
    <source>
        <dbReference type="Proteomes" id="UP000011116"/>
    </source>
</evidence>
<protein>
    <submittedName>
        <fullName evidence="1">Uncharacterized protein</fullName>
    </submittedName>
</protein>
<dbReference type="OMA" id="HHGVKKQ"/>
<dbReference type="Gramene" id="HORVU.MOREX.r3.6HG0565990.1">
    <property type="protein sequence ID" value="HORVU.MOREX.r3.6HG0565990.1.CDS1"/>
    <property type="gene ID" value="HORVU.MOREX.r3.6HG0565990"/>
</dbReference>
<dbReference type="AlphaFoldDB" id="A0A8I6Y9H1"/>
<reference evidence="1" key="3">
    <citation type="submission" date="2022-01" db="UniProtKB">
        <authorList>
            <consortium name="EnsemblPlants"/>
        </authorList>
    </citation>
    <scope>IDENTIFICATION</scope>
    <source>
        <strain evidence="1">subsp. vulgare</strain>
    </source>
</reference>
<dbReference type="GeneID" id="123403780"/>
<name>A0A8I6Y9H1_HORVV</name>
<gene>
    <name evidence="1" type="primary">LOC123403780</name>
</gene>